<dbReference type="GO" id="GO:0016757">
    <property type="term" value="F:glycosyltransferase activity"/>
    <property type="evidence" value="ECO:0007669"/>
    <property type="project" value="InterPro"/>
</dbReference>
<dbReference type="InterPro" id="IPR029044">
    <property type="entry name" value="Nucleotide-diphossugar_trans"/>
</dbReference>
<evidence type="ECO:0000313" key="2">
    <source>
        <dbReference type="Proteomes" id="UP000477651"/>
    </source>
</evidence>
<proteinExistence type="predicted"/>
<accession>A0A6L9Y826</accession>
<keyword evidence="2" id="KW-1185">Reference proteome</keyword>
<name>A0A6L9Y826_9BURK</name>
<dbReference type="Pfam" id="PF01501">
    <property type="entry name" value="Glyco_transf_8"/>
    <property type="match status" value="1"/>
</dbReference>
<reference evidence="1 2" key="1">
    <citation type="submission" date="2020-02" db="EMBL/GenBank/DDBJ databases">
        <title>Pelistega sp. NLN82 were isolated from wild rodents of the Hainan Island.</title>
        <authorList>
            <person name="Niu N."/>
            <person name="Zhou J."/>
        </authorList>
    </citation>
    <scope>NUCLEOTIDE SEQUENCE [LARGE SCALE GENOMIC DNA]</scope>
    <source>
        <strain evidence="1 2">NLN82</strain>
    </source>
</reference>
<dbReference type="InterPro" id="IPR002495">
    <property type="entry name" value="Glyco_trans_8"/>
</dbReference>
<organism evidence="1 2">
    <name type="scientific">Pelistega ratti</name>
    <dbReference type="NCBI Taxonomy" id="2652177"/>
    <lineage>
        <taxon>Bacteria</taxon>
        <taxon>Pseudomonadati</taxon>
        <taxon>Pseudomonadota</taxon>
        <taxon>Betaproteobacteria</taxon>
        <taxon>Burkholderiales</taxon>
        <taxon>Alcaligenaceae</taxon>
        <taxon>Pelistega</taxon>
    </lineage>
</organism>
<evidence type="ECO:0008006" key="3">
    <source>
        <dbReference type="Google" id="ProtNLM"/>
    </source>
</evidence>
<dbReference type="AlphaFoldDB" id="A0A6L9Y826"/>
<gene>
    <name evidence="1" type="ORF">F9B74_09615</name>
</gene>
<dbReference type="SUPFAM" id="SSF53448">
    <property type="entry name" value="Nucleotide-diphospho-sugar transferases"/>
    <property type="match status" value="1"/>
</dbReference>
<sequence>MKSKKQRAIVFMVTQDYTFALATILVNLRQQNSNVYDGIVVYHDGIDIETQDALVKIESRITFVLYTLEDWQQDHTLHIDSKSQQNFLDRFSHLALSKYKIFEQLSAYRQVLLLDLDMVIYGDLSPLFNYHGIAWRSEAPFIRKFGSRQNRPDYIGLDEVPQDHPAPNGGLIYLDDSMDGEVCLQEARHFINVFSSHFGSVLDELAFSWVAYHFNIPVTQLDHKIYNVLPRVVDKESVIVHFMGVEKPWNDELMQLSHPLWRQCYYQANIDGIFDSDKVVDFGAHGQILRKYANQNRWLAFLNSVSITYPTHLSVCLALDKERLDIVYDDSIFYSYTLNKNTQEYKLSLHIQNKLLLADEEVMATLHDVVAKNRQLALNVTAHQAILSTQSTYSINQISSAWQYFYQTTWYCLKLTP</sequence>
<comment type="caution">
    <text evidence="1">The sequence shown here is derived from an EMBL/GenBank/DDBJ whole genome shotgun (WGS) entry which is preliminary data.</text>
</comment>
<dbReference type="EMBL" id="JAAGYR010000022">
    <property type="protein sequence ID" value="NEN76561.1"/>
    <property type="molecule type" value="Genomic_DNA"/>
</dbReference>
<evidence type="ECO:0000313" key="1">
    <source>
        <dbReference type="EMBL" id="NEN76561.1"/>
    </source>
</evidence>
<protein>
    <recommendedName>
        <fullName evidence="3">Glycosyl transferase family 8</fullName>
    </recommendedName>
</protein>
<dbReference type="Proteomes" id="UP000477651">
    <property type="component" value="Unassembled WGS sequence"/>
</dbReference>
<dbReference type="Gene3D" id="3.90.550.10">
    <property type="entry name" value="Spore Coat Polysaccharide Biosynthesis Protein SpsA, Chain A"/>
    <property type="match status" value="1"/>
</dbReference>